<accession>A0A0A9BUG3</accession>
<reference evidence="1" key="2">
    <citation type="journal article" date="2015" name="Data Brief">
        <title>Shoot transcriptome of the giant reed, Arundo donax.</title>
        <authorList>
            <person name="Barrero R.A."/>
            <person name="Guerrero F.D."/>
            <person name="Moolhuijzen P."/>
            <person name="Goolsby J.A."/>
            <person name="Tidwell J."/>
            <person name="Bellgard S.E."/>
            <person name="Bellgard M.I."/>
        </authorList>
    </citation>
    <scope>NUCLEOTIDE SEQUENCE</scope>
    <source>
        <tissue evidence="1">Shoot tissue taken approximately 20 cm above the soil surface</tissue>
    </source>
</reference>
<reference evidence="1" key="1">
    <citation type="submission" date="2014-09" db="EMBL/GenBank/DDBJ databases">
        <authorList>
            <person name="Magalhaes I.L.F."/>
            <person name="Oliveira U."/>
            <person name="Santos F.R."/>
            <person name="Vidigal T.H.D.A."/>
            <person name="Brescovit A.D."/>
            <person name="Santos A.J."/>
        </authorList>
    </citation>
    <scope>NUCLEOTIDE SEQUENCE</scope>
    <source>
        <tissue evidence="1">Shoot tissue taken approximately 20 cm above the soil surface</tissue>
    </source>
</reference>
<proteinExistence type="predicted"/>
<organism evidence="1">
    <name type="scientific">Arundo donax</name>
    <name type="common">Giant reed</name>
    <name type="synonym">Donax arundinaceus</name>
    <dbReference type="NCBI Taxonomy" id="35708"/>
    <lineage>
        <taxon>Eukaryota</taxon>
        <taxon>Viridiplantae</taxon>
        <taxon>Streptophyta</taxon>
        <taxon>Embryophyta</taxon>
        <taxon>Tracheophyta</taxon>
        <taxon>Spermatophyta</taxon>
        <taxon>Magnoliopsida</taxon>
        <taxon>Liliopsida</taxon>
        <taxon>Poales</taxon>
        <taxon>Poaceae</taxon>
        <taxon>PACMAD clade</taxon>
        <taxon>Arundinoideae</taxon>
        <taxon>Arundineae</taxon>
        <taxon>Arundo</taxon>
    </lineage>
</organism>
<dbReference type="EMBL" id="GBRH01230246">
    <property type="protein sequence ID" value="JAD67649.1"/>
    <property type="molecule type" value="Transcribed_RNA"/>
</dbReference>
<sequence>MQLCLCSLQMQKTAGTVFI</sequence>
<evidence type="ECO:0000313" key="1">
    <source>
        <dbReference type="EMBL" id="JAD67649.1"/>
    </source>
</evidence>
<name>A0A0A9BUG3_ARUDO</name>
<dbReference type="AlphaFoldDB" id="A0A0A9BUG3"/>
<protein>
    <submittedName>
        <fullName evidence="1">Uncharacterized protein</fullName>
    </submittedName>
</protein>